<dbReference type="InterPro" id="IPR017441">
    <property type="entry name" value="Protein_kinase_ATP_BS"/>
</dbReference>
<dbReference type="Gene3D" id="1.10.510.10">
    <property type="entry name" value="Transferase(Phosphotransferase) domain 1"/>
    <property type="match status" value="2"/>
</dbReference>
<evidence type="ECO:0000256" key="2">
    <source>
        <dbReference type="ARBA" id="ARBA00005843"/>
    </source>
</evidence>
<keyword evidence="7 17" id="KW-0418">Kinase</keyword>
<dbReference type="InterPro" id="IPR011009">
    <property type="entry name" value="Kinase-like_dom_sf"/>
</dbReference>
<keyword evidence="18" id="KW-1185">Reference proteome</keyword>
<evidence type="ECO:0000256" key="6">
    <source>
        <dbReference type="ARBA" id="ARBA00022741"/>
    </source>
</evidence>
<reference evidence="17 18" key="1">
    <citation type="journal article" date="2013" name="Genome Biol.">
        <title>Genome of Acanthamoeba castellanii highlights extensive lateral gene transfer and early evolution of tyrosine kinase signaling.</title>
        <authorList>
            <person name="Clarke M."/>
            <person name="Lohan A.J."/>
            <person name="Liu B."/>
            <person name="Lagkouvardos I."/>
            <person name="Roy S."/>
            <person name="Zafar N."/>
            <person name="Bertelli C."/>
            <person name="Schilde C."/>
            <person name="Kianianmomeni A."/>
            <person name="Burglin T.R."/>
            <person name="Frech C."/>
            <person name="Turcotte B."/>
            <person name="Kopec K.O."/>
            <person name="Synnott J.M."/>
            <person name="Choo C."/>
            <person name="Paponov I."/>
            <person name="Finkler A."/>
            <person name="Soon Heng Tan C."/>
            <person name="Hutchins A.P."/>
            <person name="Weinmeier T."/>
            <person name="Rattei T."/>
            <person name="Chu J.S."/>
            <person name="Gimenez G."/>
            <person name="Irimia M."/>
            <person name="Rigden D.J."/>
            <person name="Fitzpatrick D.A."/>
            <person name="Lorenzo-Morales J."/>
            <person name="Bateman A."/>
            <person name="Chiu C.H."/>
            <person name="Tang P."/>
            <person name="Hegemann P."/>
            <person name="Fromm H."/>
            <person name="Raoult D."/>
            <person name="Greub G."/>
            <person name="Miranda-Saavedra D."/>
            <person name="Chen N."/>
            <person name="Nash P."/>
            <person name="Ginger M.L."/>
            <person name="Horn M."/>
            <person name="Schaap P."/>
            <person name="Caler L."/>
            <person name="Loftus B."/>
        </authorList>
    </citation>
    <scope>NUCLEOTIDE SEQUENCE [LARGE SCALE GENOMIC DNA]</scope>
    <source>
        <strain evidence="17 18">Neff</strain>
    </source>
</reference>
<dbReference type="Proteomes" id="UP000011083">
    <property type="component" value="Unassembled WGS sequence"/>
</dbReference>
<dbReference type="InterPro" id="IPR029052">
    <property type="entry name" value="Metallo-depent_PP-like"/>
</dbReference>
<sequence length="1567" mass="168121">MEARSCVMLAFLLVAVLCSAQGFNLTLVHTADTYSALSAVDASSTSCQPVNGSYITTGGQLACYGGVARMKAVIDQQRARSDTNVFVVDAGNIIATSLYYYVAGPSLVASYYAQLGYDLVHLQVQDFVLPVENVAEFMRVALAEAPALGFVVSNLEGYNEDPRANGTFVARWAYKTFAGGQRVGYAATVASNLATMVRTPLAIRANDEAAALSVAVMALINQGANKIVASVSSNATAEAVLSGVPGIDVLIVPTQLQANDRGTAADDVRSGAVGPYPMVVATAWEQPVLVVASGTYGRLIGVLDVEFDDYGVVTGWSGDARLMDESVAADPAVQARLLANYAQLQANFSQTVGWSALDLGFETNCLFAECAIAGWMGDAVRDFAVRAWGGDVQIAFNNGGSIRGTFARGAVTLGQQQTAFPFGSNSDLYTYQLAGRYVWAALENGLSLATDPSADVNNGAGRFMQVSGLRYSWNPSEEVGFRVVDVEVEAAPGVWARLDMDAVYNVSSFDWLVIYGGDDYTMIRDNSTRLFKNGANMNAVLLDALARNITSVETGRITATSATRRACLAPDGSVCSGNGVCVGGACQCTLAGTSSELLCASTNGTAAASSDSSSKTLAIALGVSLPVAALLVLLLVVALVVARLRRRREHNSWEIDFAELEMGPQLGAGGFGEVHRAVWKGTDVAVKVVSAHNTNKAAWDNFKQEVSVMTALRHPNVVLFMAASTKPPKMCIVMELMELGSLYDLLHNELVPAIPLQLCLKMAYQAAKGMHFLHSSGIVHRDLKSLNLLLDNKWNLKVSDFGLTKFKADLKRAGGHDIQVLEDRMDVDYVQADVYSFGIIMWELLTREQPYAGVSTAAIAVGVIRDSLRPTDLQASDSGAQRHVEFEVLMAECWHADPSVRPSFLEVMSRLSAMSEDMTGHDINHSSMTTSGSSSSTYMGQGSASFYNTAKHSASAGSTASSTSSSHMSSRSGGSAKAAAAVGGRHGQRGVGQPPAPAVDGPLTVVFTDVAQAAQLWEAEPQAMREAVAMHNELLRRLIKQHRGYESVFLHRHNTGAAGGEGYFCVVFGRPLDALRWCDEVQRELVTLEWPPALLGVLYAREEVAGVADGVLFRGPRVRMGAHHGPISRTRDPVSNRFEYFGAAVKVATELTLRAEGGHVLVSDAVISAVESLSEPVTNGNGGDDDVTLDKDRALYGRHRFQQVGAVEVMVANGGSMLEVEVHDMRLSGLEDRCQAWEQAESSSNHTSARSGTTTHTGGSSTTSSGGGGGSSRPRLLARPDEASYIGSSNACRWIIPFEDLAIQEAHVGQGSYGFVSQGRWKGVDVAVKRFVKQRLDEDTMLRFREEAALLAELRHPNVVLFIGACVRSPNICIVTEWIPKGSLRDVLADGSVKLSWATRLNVVKGIALGLAYLHSQQPAPILHRDLKSSNVLVDESWNAKIADFGLARMKQENATMTRCGTPAWIAPEVVMRERYTEKADLYSLGMVMWEVATRKLPFAGENLAKTAVDIVEGKRPPVPANAPKAYVALMTACWHRKPHKRPSAEQVCRAIESWLDNTASGEVNLV</sequence>
<dbReference type="InterPro" id="IPR000719">
    <property type="entry name" value="Prot_kinase_dom"/>
</dbReference>
<evidence type="ECO:0000256" key="13">
    <source>
        <dbReference type="SAM" id="Phobius"/>
    </source>
</evidence>
<protein>
    <recommendedName>
        <fullName evidence="3">non-specific serine/threonine protein kinase</fullName>
        <ecNumber evidence="3">2.7.11.1</ecNumber>
    </recommendedName>
</protein>
<evidence type="ECO:0000256" key="14">
    <source>
        <dbReference type="SAM" id="SignalP"/>
    </source>
</evidence>
<evidence type="ECO:0000256" key="9">
    <source>
        <dbReference type="ARBA" id="ARBA00047899"/>
    </source>
</evidence>
<dbReference type="PROSITE" id="PS00108">
    <property type="entry name" value="PROTEIN_KINASE_ST"/>
    <property type="match status" value="2"/>
</dbReference>
<keyword evidence="4" id="KW-0723">Serine/threonine-protein kinase</keyword>
<evidence type="ECO:0000313" key="18">
    <source>
        <dbReference type="Proteomes" id="UP000011083"/>
    </source>
</evidence>
<keyword evidence="13" id="KW-1133">Transmembrane helix</keyword>
<dbReference type="GO" id="GO:0035556">
    <property type="term" value="P:intracellular signal transduction"/>
    <property type="evidence" value="ECO:0007669"/>
    <property type="project" value="InterPro"/>
</dbReference>
<accession>L8H5T5</accession>
<dbReference type="SUPFAM" id="SSF55073">
    <property type="entry name" value="Nucleotide cyclase"/>
    <property type="match status" value="1"/>
</dbReference>
<evidence type="ECO:0000256" key="12">
    <source>
        <dbReference type="SAM" id="MobiDB-lite"/>
    </source>
</evidence>
<dbReference type="SMART" id="SM00044">
    <property type="entry name" value="CYCc"/>
    <property type="match status" value="1"/>
</dbReference>
<keyword evidence="8 11" id="KW-0067">ATP-binding</keyword>
<dbReference type="VEuPathDB" id="AmoebaDB:ACA1_098980"/>
<dbReference type="Gene3D" id="3.60.21.10">
    <property type="match status" value="1"/>
</dbReference>
<comment type="subcellular location">
    <subcellularLocation>
        <location evidence="1">Membrane</location>
        <topology evidence="1">Single-pass membrane protein</topology>
    </subcellularLocation>
</comment>
<feature type="domain" description="Protein kinase" evidence="15">
    <location>
        <begin position="1302"/>
        <end position="1556"/>
    </location>
</feature>
<dbReference type="GeneID" id="14921382"/>
<dbReference type="Pfam" id="PF07714">
    <property type="entry name" value="PK_Tyr_Ser-Thr"/>
    <property type="match status" value="2"/>
</dbReference>
<name>L8H5T5_ACACF</name>
<dbReference type="InterPro" id="IPR029787">
    <property type="entry name" value="Nucleotide_cyclase"/>
</dbReference>
<dbReference type="SUPFAM" id="SSF55816">
    <property type="entry name" value="5'-nucleotidase (syn. UDP-sugar hydrolase), C-terminal domain"/>
    <property type="match status" value="1"/>
</dbReference>
<dbReference type="KEGG" id="acan:ACA1_098980"/>
<comment type="similarity">
    <text evidence="2">Belongs to the protein kinase superfamily. TKL Ser/Thr protein kinase family.</text>
</comment>
<proteinExistence type="inferred from homology"/>
<dbReference type="InterPro" id="IPR001054">
    <property type="entry name" value="A/G_cyclase"/>
</dbReference>
<keyword evidence="13" id="KW-0812">Transmembrane</keyword>
<dbReference type="SUPFAM" id="SSF56112">
    <property type="entry name" value="Protein kinase-like (PK-like)"/>
    <property type="match status" value="2"/>
</dbReference>
<evidence type="ECO:0000256" key="7">
    <source>
        <dbReference type="ARBA" id="ARBA00022777"/>
    </source>
</evidence>
<keyword evidence="14" id="KW-0732">Signal</keyword>
<dbReference type="Pfam" id="PF02872">
    <property type="entry name" value="5_nucleotid_C"/>
    <property type="match status" value="1"/>
</dbReference>
<keyword evidence="5" id="KW-0808">Transferase</keyword>
<feature type="signal peptide" evidence="14">
    <location>
        <begin position="1"/>
        <end position="22"/>
    </location>
</feature>
<organism evidence="17 18">
    <name type="scientific">Acanthamoeba castellanii (strain ATCC 30010 / Neff)</name>
    <dbReference type="NCBI Taxonomy" id="1257118"/>
    <lineage>
        <taxon>Eukaryota</taxon>
        <taxon>Amoebozoa</taxon>
        <taxon>Discosea</taxon>
        <taxon>Longamoebia</taxon>
        <taxon>Centramoebida</taxon>
        <taxon>Acanthamoebidae</taxon>
        <taxon>Acanthamoeba</taxon>
    </lineage>
</organism>
<evidence type="ECO:0000259" key="16">
    <source>
        <dbReference type="PROSITE" id="PS50125"/>
    </source>
</evidence>
<dbReference type="GO" id="GO:0004674">
    <property type="term" value="F:protein serine/threonine kinase activity"/>
    <property type="evidence" value="ECO:0007669"/>
    <property type="project" value="UniProtKB-KW"/>
</dbReference>
<dbReference type="GO" id="GO:0009190">
    <property type="term" value="P:cyclic nucleotide biosynthetic process"/>
    <property type="evidence" value="ECO:0007669"/>
    <property type="project" value="InterPro"/>
</dbReference>
<dbReference type="FunFam" id="3.30.200.20:FF:000034">
    <property type="entry name" value="Kinase suppressor of Ras 1"/>
    <property type="match status" value="1"/>
</dbReference>
<evidence type="ECO:0000256" key="3">
    <source>
        <dbReference type="ARBA" id="ARBA00012513"/>
    </source>
</evidence>
<dbReference type="Gene3D" id="3.90.780.10">
    <property type="entry name" value="5'-Nucleotidase, C-terminal domain"/>
    <property type="match status" value="1"/>
</dbReference>
<dbReference type="PROSITE" id="PS50125">
    <property type="entry name" value="GUANYLATE_CYCLASE_2"/>
    <property type="match status" value="1"/>
</dbReference>
<feature type="region of interest" description="Disordered" evidence="12">
    <location>
        <begin position="955"/>
        <end position="997"/>
    </location>
</feature>
<dbReference type="SMART" id="SM00220">
    <property type="entry name" value="S_TKc"/>
    <property type="match status" value="2"/>
</dbReference>
<dbReference type="FunFam" id="3.30.200.20:FF:000060">
    <property type="entry name" value="Serine/threonine-protein kinase isoform 1"/>
    <property type="match status" value="1"/>
</dbReference>
<dbReference type="SUPFAM" id="SSF56300">
    <property type="entry name" value="Metallo-dependent phosphatases"/>
    <property type="match status" value="1"/>
</dbReference>
<dbReference type="InterPro" id="IPR008271">
    <property type="entry name" value="Ser/Thr_kinase_AS"/>
</dbReference>
<feature type="binding site" evidence="11">
    <location>
        <position position="1329"/>
    </location>
    <ligand>
        <name>ATP</name>
        <dbReference type="ChEBI" id="CHEBI:30616"/>
    </ligand>
</feature>
<dbReference type="GO" id="GO:0016020">
    <property type="term" value="C:membrane"/>
    <property type="evidence" value="ECO:0007669"/>
    <property type="project" value="UniProtKB-SubCell"/>
</dbReference>
<dbReference type="EMBL" id="KB007910">
    <property type="protein sequence ID" value="ELR20520.1"/>
    <property type="molecule type" value="Genomic_DNA"/>
</dbReference>
<dbReference type="PANTHER" id="PTHR44329">
    <property type="entry name" value="SERINE/THREONINE-PROTEIN KINASE TNNI3K-RELATED"/>
    <property type="match status" value="1"/>
</dbReference>
<evidence type="ECO:0000259" key="15">
    <source>
        <dbReference type="PROSITE" id="PS50011"/>
    </source>
</evidence>
<dbReference type="PROSITE" id="PS50011">
    <property type="entry name" value="PROTEIN_KINASE_DOM"/>
    <property type="match status" value="2"/>
</dbReference>
<dbReference type="PANTHER" id="PTHR44329:SF288">
    <property type="entry name" value="MITOGEN-ACTIVATED PROTEIN KINASE KINASE KINASE 20"/>
    <property type="match status" value="1"/>
</dbReference>
<dbReference type="GO" id="GO:0005524">
    <property type="term" value="F:ATP binding"/>
    <property type="evidence" value="ECO:0007669"/>
    <property type="project" value="UniProtKB-UniRule"/>
</dbReference>
<dbReference type="InterPro" id="IPR036907">
    <property type="entry name" value="5'-Nucleotdase_C_sf"/>
</dbReference>
<comment type="catalytic activity">
    <reaction evidence="9">
        <text>L-threonyl-[protein] + ATP = O-phospho-L-threonyl-[protein] + ADP + H(+)</text>
        <dbReference type="Rhea" id="RHEA:46608"/>
        <dbReference type="Rhea" id="RHEA-COMP:11060"/>
        <dbReference type="Rhea" id="RHEA-COMP:11605"/>
        <dbReference type="ChEBI" id="CHEBI:15378"/>
        <dbReference type="ChEBI" id="CHEBI:30013"/>
        <dbReference type="ChEBI" id="CHEBI:30616"/>
        <dbReference type="ChEBI" id="CHEBI:61977"/>
        <dbReference type="ChEBI" id="CHEBI:456216"/>
        <dbReference type="EC" id="2.7.11.1"/>
    </reaction>
</comment>
<feature type="domain" description="Protein kinase" evidence="15">
    <location>
        <begin position="660"/>
        <end position="928"/>
    </location>
</feature>
<dbReference type="Gene3D" id="3.30.70.1230">
    <property type="entry name" value="Nucleotide cyclase"/>
    <property type="match status" value="1"/>
</dbReference>
<evidence type="ECO:0000256" key="5">
    <source>
        <dbReference type="ARBA" id="ARBA00022679"/>
    </source>
</evidence>
<dbReference type="STRING" id="1257118.L8H5T5"/>
<evidence type="ECO:0000256" key="10">
    <source>
        <dbReference type="ARBA" id="ARBA00048679"/>
    </source>
</evidence>
<gene>
    <name evidence="17" type="ORF">ACA1_098980</name>
</gene>
<keyword evidence="13" id="KW-0472">Membrane</keyword>
<dbReference type="Pfam" id="PF00211">
    <property type="entry name" value="Guanylate_cyc"/>
    <property type="match status" value="1"/>
</dbReference>
<dbReference type="PROSITE" id="PS00107">
    <property type="entry name" value="PROTEIN_KINASE_ATP"/>
    <property type="match status" value="2"/>
</dbReference>
<feature type="chain" id="PRO_5003990436" description="non-specific serine/threonine protein kinase" evidence="14">
    <location>
        <begin position="23"/>
        <end position="1567"/>
    </location>
</feature>
<feature type="compositionally biased region" description="Low complexity" evidence="12">
    <location>
        <begin position="955"/>
        <end position="983"/>
    </location>
</feature>
<dbReference type="Gene3D" id="3.30.200.20">
    <property type="entry name" value="Phosphorylase Kinase, domain 1"/>
    <property type="match status" value="2"/>
</dbReference>
<feature type="transmembrane region" description="Helical" evidence="13">
    <location>
        <begin position="617"/>
        <end position="642"/>
    </location>
</feature>
<dbReference type="FunFam" id="1.10.510.10:FF:001023">
    <property type="entry name" value="Os07g0541700 protein"/>
    <property type="match status" value="1"/>
</dbReference>
<evidence type="ECO:0000256" key="4">
    <source>
        <dbReference type="ARBA" id="ARBA00022527"/>
    </source>
</evidence>
<feature type="region of interest" description="Disordered" evidence="12">
    <location>
        <begin position="1237"/>
        <end position="1276"/>
    </location>
</feature>
<dbReference type="InterPro" id="IPR001245">
    <property type="entry name" value="Ser-Thr/Tyr_kinase_cat_dom"/>
</dbReference>
<evidence type="ECO:0000256" key="8">
    <source>
        <dbReference type="ARBA" id="ARBA00022840"/>
    </source>
</evidence>
<dbReference type="EC" id="2.7.11.1" evidence="3"/>
<dbReference type="OrthoDB" id="4062651at2759"/>
<dbReference type="RefSeq" id="XP_004343651.1">
    <property type="nucleotide sequence ID" value="XM_004343601.1"/>
</dbReference>
<evidence type="ECO:0000313" key="17">
    <source>
        <dbReference type="EMBL" id="ELR20520.1"/>
    </source>
</evidence>
<feature type="compositionally biased region" description="Low complexity" evidence="12">
    <location>
        <begin position="1247"/>
        <end position="1264"/>
    </location>
</feature>
<dbReference type="InterPro" id="IPR051681">
    <property type="entry name" value="Ser/Thr_Kinases-Pseudokinases"/>
</dbReference>
<evidence type="ECO:0000256" key="11">
    <source>
        <dbReference type="PROSITE-ProRule" id="PRU10141"/>
    </source>
</evidence>
<feature type="binding site" evidence="11">
    <location>
        <position position="687"/>
    </location>
    <ligand>
        <name>ATP</name>
        <dbReference type="ChEBI" id="CHEBI:30616"/>
    </ligand>
</feature>
<dbReference type="CDD" id="cd13999">
    <property type="entry name" value="STKc_MAP3K-like"/>
    <property type="match status" value="2"/>
</dbReference>
<dbReference type="InterPro" id="IPR008334">
    <property type="entry name" value="5'-Nucleotdase_C"/>
</dbReference>
<dbReference type="GO" id="GO:0009166">
    <property type="term" value="P:nucleotide catabolic process"/>
    <property type="evidence" value="ECO:0007669"/>
    <property type="project" value="InterPro"/>
</dbReference>
<evidence type="ECO:0000256" key="1">
    <source>
        <dbReference type="ARBA" id="ARBA00004167"/>
    </source>
</evidence>
<feature type="domain" description="Guanylate cyclase" evidence="16">
    <location>
        <begin position="1004"/>
        <end position="1152"/>
    </location>
</feature>
<keyword evidence="6 11" id="KW-0547">Nucleotide-binding</keyword>
<dbReference type="GO" id="GO:0016787">
    <property type="term" value="F:hydrolase activity"/>
    <property type="evidence" value="ECO:0007669"/>
    <property type="project" value="InterPro"/>
</dbReference>
<comment type="catalytic activity">
    <reaction evidence="10">
        <text>L-seryl-[protein] + ATP = O-phospho-L-seryl-[protein] + ADP + H(+)</text>
        <dbReference type="Rhea" id="RHEA:17989"/>
        <dbReference type="Rhea" id="RHEA-COMP:9863"/>
        <dbReference type="Rhea" id="RHEA-COMP:11604"/>
        <dbReference type="ChEBI" id="CHEBI:15378"/>
        <dbReference type="ChEBI" id="CHEBI:29999"/>
        <dbReference type="ChEBI" id="CHEBI:30616"/>
        <dbReference type="ChEBI" id="CHEBI:83421"/>
        <dbReference type="ChEBI" id="CHEBI:456216"/>
        <dbReference type="EC" id="2.7.11.1"/>
    </reaction>
</comment>